<dbReference type="InterPro" id="IPR016181">
    <property type="entry name" value="Acyl_CoA_acyltransferase"/>
</dbReference>
<dbReference type="Pfam" id="PF00583">
    <property type="entry name" value="Acetyltransf_1"/>
    <property type="match status" value="1"/>
</dbReference>
<dbReference type="InterPro" id="IPR000182">
    <property type="entry name" value="GNAT_dom"/>
</dbReference>
<accession>A0ABQ6ZEH2</accession>
<dbReference type="RefSeq" id="WP_162338631.1">
    <property type="nucleotide sequence ID" value="NZ_BOUK01000001.1"/>
</dbReference>
<evidence type="ECO:0000313" key="3">
    <source>
        <dbReference type="Proteomes" id="UP000781710"/>
    </source>
</evidence>
<dbReference type="PANTHER" id="PTHR43233:SF1">
    <property type="entry name" value="FAMILY N-ACETYLTRANSFERASE, PUTATIVE (AFU_ORTHOLOGUE AFUA_6G03350)-RELATED"/>
    <property type="match status" value="1"/>
</dbReference>
<dbReference type="Gene3D" id="3.40.630.30">
    <property type="match status" value="1"/>
</dbReference>
<dbReference type="EMBL" id="PDWW01000023">
    <property type="protein sequence ID" value="KAF1723847.1"/>
    <property type="molecule type" value="Genomic_DNA"/>
</dbReference>
<dbReference type="Proteomes" id="UP000781710">
    <property type="component" value="Unassembled WGS sequence"/>
</dbReference>
<comment type="caution">
    <text evidence="2">The sequence shown here is derived from an EMBL/GenBank/DDBJ whole genome shotgun (WGS) entry which is preliminary data.</text>
</comment>
<protein>
    <submittedName>
        <fullName evidence="2">N-acetyltransferase</fullName>
    </submittedName>
</protein>
<sequence length="145" mass="15212">MSDAGTITLVESFPDAATYRSLRVETGLSPKSHEAAERGLANTLYGVSLVKADEVIGMGRVVGDNGTVFAIVDIAVRRDHQGQGLGKRIMAALDAWLRANAPASAYVMLIADGEAKHLYAQFGFADTAPASISMAYVARGPVADS</sequence>
<evidence type="ECO:0000313" key="2">
    <source>
        <dbReference type="EMBL" id="KAF1723847.1"/>
    </source>
</evidence>
<dbReference type="PROSITE" id="PS51186">
    <property type="entry name" value="GNAT"/>
    <property type="match status" value="1"/>
</dbReference>
<name>A0ABQ6ZEH2_9GAMM</name>
<keyword evidence="3" id="KW-1185">Reference proteome</keyword>
<gene>
    <name evidence="2" type="ORF">CSC78_14770</name>
</gene>
<dbReference type="PANTHER" id="PTHR43233">
    <property type="entry name" value="FAMILY N-ACETYLTRANSFERASE, PUTATIVE (AFU_ORTHOLOGUE AFUA_6G03350)-RELATED"/>
    <property type="match status" value="1"/>
</dbReference>
<proteinExistence type="predicted"/>
<reference evidence="2 3" key="1">
    <citation type="submission" date="2017-10" db="EMBL/GenBank/DDBJ databases">
        <title>Whole genome sequencing of members of genus Pseudoxanthomonas.</title>
        <authorList>
            <person name="Kumar S."/>
            <person name="Bansal K."/>
            <person name="Kaur A."/>
            <person name="Patil P."/>
            <person name="Sharma S."/>
            <person name="Patil P.B."/>
        </authorList>
    </citation>
    <scope>NUCLEOTIDE SEQUENCE [LARGE SCALE GENOMIC DNA]</scope>
    <source>
        <strain evidence="2 3">DSM 17109</strain>
    </source>
</reference>
<dbReference type="SUPFAM" id="SSF55729">
    <property type="entry name" value="Acyl-CoA N-acyltransferases (Nat)"/>
    <property type="match status" value="1"/>
</dbReference>
<feature type="domain" description="N-acetyltransferase" evidence="1">
    <location>
        <begin position="7"/>
        <end position="145"/>
    </location>
</feature>
<organism evidence="2 3">
    <name type="scientific">Pseudoxanthomonas japonensis</name>
    <dbReference type="NCBI Taxonomy" id="69284"/>
    <lineage>
        <taxon>Bacteria</taxon>
        <taxon>Pseudomonadati</taxon>
        <taxon>Pseudomonadota</taxon>
        <taxon>Gammaproteobacteria</taxon>
        <taxon>Lysobacterales</taxon>
        <taxon>Lysobacteraceae</taxon>
        <taxon>Pseudoxanthomonas</taxon>
    </lineage>
</organism>
<dbReference type="InterPro" id="IPR053144">
    <property type="entry name" value="Acetyltransferase_Butenolide"/>
</dbReference>
<dbReference type="CDD" id="cd04301">
    <property type="entry name" value="NAT_SF"/>
    <property type="match status" value="1"/>
</dbReference>
<evidence type="ECO:0000259" key="1">
    <source>
        <dbReference type="PROSITE" id="PS51186"/>
    </source>
</evidence>